<accession>A0ABS0Y7D5</accession>
<protein>
    <recommendedName>
        <fullName evidence="3">Transposase</fullName>
    </recommendedName>
</protein>
<sequence length="70" mass="7725">MSDTYLDVLTRIAEQAAVRAVLRAMLEPPEAMQQRSPKRLGGHSTLMTCEKMPRRGVIAPLKISAYGSKP</sequence>
<evidence type="ECO:0000313" key="2">
    <source>
        <dbReference type="Proteomes" id="UP000620670"/>
    </source>
</evidence>
<name>A0ABS0Y7D5_9HYPH</name>
<proteinExistence type="predicted"/>
<dbReference type="RefSeq" id="WP_199051039.1">
    <property type="nucleotide sequence ID" value="NZ_JAELXT010000032.1"/>
</dbReference>
<organism evidence="1 2">
    <name type="scientific">Microvirga splendida</name>
    <dbReference type="NCBI Taxonomy" id="2795727"/>
    <lineage>
        <taxon>Bacteria</taxon>
        <taxon>Pseudomonadati</taxon>
        <taxon>Pseudomonadota</taxon>
        <taxon>Alphaproteobacteria</taxon>
        <taxon>Hyphomicrobiales</taxon>
        <taxon>Methylobacteriaceae</taxon>
        <taxon>Microvirga</taxon>
    </lineage>
</organism>
<reference evidence="2" key="1">
    <citation type="submission" date="2020-12" db="EMBL/GenBank/DDBJ databases">
        <title>Hymenobacter sp.</title>
        <authorList>
            <person name="Kim M.K."/>
        </authorList>
    </citation>
    <scope>NUCLEOTIDE SEQUENCE [LARGE SCALE GENOMIC DNA]</scope>
    <source>
        <strain evidence="2">BT325</strain>
    </source>
</reference>
<evidence type="ECO:0000313" key="1">
    <source>
        <dbReference type="EMBL" id="MBJ6127820.1"/>
    </source>
</evidence>
<gene>
    <name evidence="1" type="ORF">JAO75_20670</name>
</gene>
<dbReference type="EMBL" id="JAELXT010000032">
    <property type="protein sequence ID" value="MBJ6127820.1"/>
    <property type="molecule type" value="Genomic_DNA"/>
</dbReference>
<evidence type="ECO:0008006" key="3">
    <source>
        <dbReference type="Google" id="ProtNLM"/>
    </source>
</evidence>
<dbReference type="Proteomes" id="UP000620670">
    <property type="component" value="Unassembled WGS sequence"/>
</dbReference>
<keyword evidence="2" id="KW-1185">Reference proteome</keyword>
<comment type="caution">
    <text evidence="1">The sequence shown here is derived from an EMBL/GenBank/DDBJ whole genome shotgun (WGS) entry which is preliminary data.</text>
</comment>